<dbReference type="AlphaFoldDB" id="A0A2P2PMK8"/>
<reference evidence="1" key="1">
    <citation type="submission" date="2018-02" db="EMBL/GenBank/DDBJ databases">
        <title>Rhizophora mucronata_Transcriptome.</title>
        <authorList>
            <person name="Meera S.P."/>
            <person name="Sreeshan A."/>
            <person name="Augustine A."/>
        </authorList>
    </citation>
    <scope>NUCLEOTIDE SEQUENCE</scope>
    <source>
        <tissue evidence="1">Leaf</tissue>
    </source>
</reference>
<organism evidence="1">
    <name type="scientific">Rhizophora mucronata</name>
    <name type="common">Asiatic mangrove</name>
    <dbReference type="NCBI Taxonomy" id="61149"/>
    <lineage>
        <taxon>Eukaryota</taxon>
        <taxon>Viridiplantae</taxon>
        <taxon>Streptophyta</taxon>
        <taxon>Embryophyta</taxon>
        <taxon>Tracheophyta</taxon>
        <taxon>Spermatophyta</taxon>
        <taxon>Magnoliopsida</taxon>
        <taxon>eudicotyledons</taxon>
        <taxon>Gunneridae</taxon>
        <taxon>Pentapetalae</taxon>
        <taxon>rosids</taxon>
        <taxon>fabids</taxon>
        <taxon>Malpighiales</taxon>
        <taxon>Rhizophoraceae</taxon>
        <taxon>Rhizophora</taxon>
    </lineage>
</organism>
<evidence type="ECO:0000313" key="1">
    <source>
        <dbReference type="EMBL" id="MBX56000.1"/>
    </source>
</evidence>
<sequence>MESAPLSRYLFFIPCMVQSSYEIMSQPSSAL</sequence>
<dbReference type="EMBL" id="GGEC01075516">
    <property type="protein sequence ID" value="MBX56000.1"/>
    <property type="molecule type" value="Transcribed_RNA"/>
</dbReference>
<proteinExistence type="predicted"/>
<protein>
    <submittedName>
        <fullName evidence="1">Uncharacterized protein</fullName>
    </submittedName>
</protein>
<name>A0A2P2PMK8_RHIMU</name>
<accession>A0A2P2PMK8</accession>